<dbReference type="KEGG" id="moz:MoryE10_12080"/>
<dbReference type="PANTHER" id="PTHR11516">
    <property type="entry name" value="PYRUVATE DEHYDROGENASE E1 COMPONENT, ALPHA SUBUNIT BACTERIAL AND ORGANELLAR"/>
    <property type="match status" value="1"/>
</dbReference>
<proteinExistence type="predicted"/>
<dbReference type="AlphaFoldDB" id="A0A8D4VQ54"/>
<accession>A0A8D4VQ54</accession>
<evidence type="ECO:0000259" key="3">
    <source>
        <dbReference type="Pfam" id="PF00676"/>
    </source>
</evidence>
<evidence type="ECO:0000313" key="4">
    <source>
        <dbReference type="EMBL" id="BBL70602.1"/>
    </source>
</evidence>
<protein>
    <submittedName>
        <fullName evidence="4">Pyruvate dehydrogenase E1 component subunit alpha</fullName>
    </submittedName>
</protein>
<evidence type="ECO:0000256" key="2">
    <source>
        <dbReference type="ARBA" id="ARBA00023052"/>
    </source>
</evidence>
<keyword evidence="4" id="KW-0670">Pyruvate</keyword>
<comment type="cofactor">
    <cofactor evidence="1">
        <name>thiamine diphosphate</name>
        <dbReference type="ChEBI" id="CHEBI:58937"/>
    </cofactor>
</comment>
<keyword evidence="2" id="KW-0786">Thiamine pyrophosphate</keyword>
<dbReference type="InterPro" id="IPR050642">
    <property type="entry name" value="PDH_E1_Alpha_Subunit"/>
</dbReference>
<dbReference type="EMBL" id="AP019782">
    <property type="protein sequence ID" value="BBL70602.1"/>
    <property type="molecule type" value="Genomic_DNA"/>
</dbReference>
<gene>
    <name evidence="4" type="primary">acoA</name>
    <name evidence="4" type="ORF">MoryE10_12080</name>
</gene>
<dbReference type="InterPro" id="IPR001017">
    <property type="entry name" value="DH_E1"/>
</dbReference>
<organism evidence="4 5">
    <name type="scientific">Methylogaea oryzae</name>
    <dbReference type="NCBI Taxonomy" id="1295382"/>
    <lineage>
        <taxon>Bacteria</taxon>
        <taxon>Pseudomonadati</taxon>
        <taxon>Pseudomonadota</taxon>
        <taxon>Gammaproteobacteria</taxon>
        <taxon>Methylococcales</taxon>
        <taxon>Methylococcaceae</taxon>
        <taxon>Methylogaea</taxon>
    </lineage>
</organism>
<dbReference type="PANTHER" id="PTHR11516:SF60">
    <property type="entry name" value="PYRUVATE DEHYDROGENASE E1 COMPONENT SUBUNIT ALPHA"/>
    <property type="match status" value="1"/>
</dbReference>
<name>A0A8D4VQ54_9GAMM</name>
<reference evidence="4" key="1">
    <citation type="submission" date="2019-06" db="EMBL/GenBank/DDBJ databases">
        <title>Complete genome sequence of Methylogaea oryzae strain JCM16910.</title>
        <authorList>
            <person name="Asakawa S."/>
        </authorList>
    </citation>
    <scope>NUCLEOTIDE SEQUENCE</scope>
    <source>
        <strain evidence="4">E10</strain>
    </source>
</reference>
<feature type="domain" description="Dehydrogenase E1 component" evidence="3">
    <location>
        <begin position="17"/>
        <end position="311"/>
    </location>
</feature>
<sequence>MESNTDNTTLLAMLESMLRIRAYEEKAAALQAQGQAPGTCTAVGQEAVAVGVVQALAADDLILTNHRSAGHLLARGADTGRMLAEVMGKSTGYCKGKSGSLHISAKELGVVLTSTIVGAELSLATGVGLALAMERSAAIAVCFFGDGAACEGAFHESLNLAALWRLPILYVCENNQWQAFVHRREAMAAESVGDWAAAHPMPCASVDGNDAEAVYAAAAAAAAQVRSSRQPYFLEARTYRLRGHYEPDDQHYVDAKELAGWRGRDPIAALQARLLAQGVLSAESLERLHQRVAADIDNGLAFALASPYPAAEELATDVYA</sequence>
<dbReference type="GO" id="GO:0006086">
    <property type="term" value="P:pyruvate decarboxylation to acetyl-CoA"/>
    <property type="evidence" value="ECO:0007669"/>
    <property type="project" value="TreeGrafter"/>
</dbReference>
<dbReference type="GO" id="GO:0004739">
    <property type="term" value="F:pyruvate dehydrogenase (acetyl-transferring) activity"/>
    <property type="evidence" value="ECO:0007669"/>
    <property type="project" value="TreeGrafter"/>
</dbReference>
<dbReference type="Proteomes" id="UP000824988">
    <property type="component" value="Chromosome"/>
</dbReference>
<dbReference type="CDD" id="cd02000">
    <property type="entry name" value="TPP_E1_PDC_ADC_BCADC"/>
    <property type="match status" value="1"/>
</dbReference>
<evidence type="ECO:0000313" key="5">
    <source>
        <dbReference type="Proteomes" id="UP000824988"/>
    </source>
</evidence>
<dbReference type="Pfam" id="PF00676">
    <property type="entry name" value="E1_dh"/>
    <property type="match status" value="1"/>
</dbReference>
<evidence type="ECO:0000256" key="1">
    <source>
        <dbReference type="ARBA" id="ARBA00001964"/>
    </source>
</evidence>
<keyword evidence="5" id="KW-1185">Reference proteome</keyword>